<evidence type="ECO:0000256" key="20">
    <source>
        <dbReference type="ARBA" id="ARBA00049261"/>
    </source>
</evidence>
<keyword evidence="23" id="KW-1185">Reference proteome</keyword>
<comment type="subcellular location">
    <subcellularLocation>
        <location evidence="3">Cytoplasm</location>
        <location evidence="3">Cytoskeleton</location>
    </subcellularLocation>
    <subcellularLocation>
        <location evidence="2">Nucleus</location>
    </subcellularLocation>
</comment>
<evidence type="ECO:0000256" key="13">
    <source>
        <dbReference type="ARBA" id="ARBA00023002"/>
    </source>
</evidence>
<dbReference type="AlphaFoldDB" id="A0A673VMR1"/>
<dbReference type="InterPro" id="IPR011057">
    <property type="entry name" value="Mss4-like_sf"/>
</dbReference>
<keyword evidence="7" id="KW-0963">Cytoplasm</keyword>
<comment type="function">
    <text evidence="18">Methionine-sulfoxide reductase that specifically reduces methionine (R)-sulfoxide back to methionine. While in many cases, methionine oxidation is the result of random oxidation following oxidative stress, methionine oxidation is also a post-translational modification that takes place on specific residue. Acts as a regulator of actin assembly by reducing methionine (R)-sulfoxide mediated by MICALs (MICAL1, MICAL2 or MICAL3) on actin, thereby promoting filament repolymerization. Plays a role in innate immunity by reducing oxidized actin, leading to actin repolymerization in macrophages.</text>
</comment>
<dbReference type="Proteomes" id="UP000472268">
    <property type="component" value="Chromosome 8"/>
</dbReference>
<keyword evidence="11" id="KW-0391">Immunity</keyword>
<keyword evidence="13" id="KW-0560">Oxidoreductase</keyword>
<dbReference type="GO" id="GO:0045087">
    <property type="term" value="P:innate immune response"/>
    <property type="evidence" value="ECO:0007669"/>
    <property type="project" value="UniProtKB-KW"/>
</dbReference>
<evidence type="ECO:0000256" key="16">
    <source>
        <dbReference type="ARBA" id="ARBA00040935"/>
    </source>
</evidence>
<evidence type="ECO:0000256" key="8">
    <source>
        <dbReference type="ARBA" id="ARBA00022588"/>
    </source>
</evidence>
<dbReference type="PANTHER" id="PTHR46755:SF5">
    <property type="entry name" value="METHIONINE-R-SULFOXIDE REDUCTASE B1"/>
    <property type="match status" value="1"/>
</dbReference>
<evidence type="ECO:0000256" key="11">
    <source>
        <dbReference type="ARBA" id="ARBA00022859"/>
    </source>
</evidence>
<evidence type="ECO:0000256" key="3">
    <source>
        <dbReference type="ARBA" id="ARBA00004245"/>
    </source>
</evidence>
<keyword evidence="9" id="KW-0479">Metal-binding</keyword>
<sequence length="133" mass="14107">MSSGLRPRPDVAGGGTGRLCSAPSRGTVLGFLGLGIWELTPEPLEPTDLPLSFLPPPGVYVCAKCGYELFSSRSKYAHSSPWPAFTETIHADSVAKRPEHNSPKALKVSCGKCGNGLGHEFLNDGPKPGQSRF</sequence>
<dbReference type="PROSITE" id="PS51790">
    <property type="entry name" value="MSRB"/>
    <property type="match status" value="1"/>
</dbReference>
<dbReference type="GO" id="GO:0030091">
    <property type="term" value="P:protein repair"/>
    <property type="evidence" value="ECO:0007669"/>
    <property type="project" value="TreeGrafter"/>
</dbReference>
<evidence type="ECO:0000313" key="22">
    <source>
        <dbReference type="Ensembl" id="ENSSSUP00005035132.1"/>
    </source>
</evidence>
<organism evidence="22 23">
    <name type="scientific">Suricata suricatta</name>
    <name type="common">Meerkat</name>
    <dbReference type="NCBI Taxonomy" id="37032"/>
    <lineage>
        <taxon>Eukaryota</taxon>
        <taxon>Metazoa</taxon>
        <taxon>Chordata</taxon>
        <taxon>Craniata</taxon>
        <taxon>Vertebrata</taxon>
        <taxon>Euteleostomi</taxon>
        <taxon>Mammalia</taxon>
        <taxon>Eutheria</taxon>
        <taxon>Laurasiatheria</taxon>
        <taxon>Carnivora</taxon>
        <taxon>Feliformia</taxon>
        <taxon>Herpestidae</taxon>
        <taxon>Suricata</taxon>
    </lineage>
</organism>
<feature type="domain" description="MsrB" evidence="21">
    <location>
        <begin position="32"/>
        <end position="133"/>
    </location>
</feature>
<keyword evidence="10" id="KW-0862">Zinc</keyword>
<dbReference type="EC" id="1.8.4.12" evidence="6"/>
<dbReference type="GO" id="GO:0033745">
    <property type="term" value="F:L-methionine-(R)-S-oxide reductase activity"/>
    <property type="evidence" value="ECO:0007669"/>
    <property type="project" value="UniProtKB-EC"/>
</dbReference>
<evidence type="ECO:0000256" key="19">
    <source>
        <dbReference type="ARBA" id="ARBA00048488"/>
    </source>
</evidence>
<comment type="cofactor">
    <cofactor evidence="1">
        <name>Zn(2+)</name>
        <dbReference type="ChEBI" id="CHEBI:29105"/>
    </cofactor>
</comment>
<dbReference type="GO" id="GO:0005856">
    <property type="term" value="C:cytoskeleton"/>
    <property type="evidence" value="ECO:0007669"/>
    <property type="project" value="UniProtKB-SubCell"/>
</dbReference>
<evidence type="ECO:0000256" key="6">
    <source>
        <dbReference type="ARBA" id="ARBA00012499"/>
    </source>
</evidence>
<dbReference type="InterPro" id="IPR052150">
    <property type="entry name" value="MsrB_Met_sulfoxide_reductase"/>
</dbReference>
<evidence type="ECO:0000256" key="15">
    <source>
        <dbReference type="ARBA" id="ARBA00023242"/>
    </source>
</evidence>
<proteinExistence type="inferred from homology"/>
<evidence type="ECO:0000313" key="23">
    <source>
        <dbReference type="Proteomes" id="UP000472268"/>
    </source>
</evidence>
<dbReference type="GO" id="GO:0005634">
    <property type="term" value="C:nucleus"/>
    <property type="evidence" value="ECO:0007669"/>
    <property type="project" value="UniProtKB-SubCell"/>
</dbReference>
<dbReference type="FunFam" id="2.170.150.20:FF:000008">
    <property type="entry name" value="methionine-R-sulfoxide reductase B1"/>
    <property type="match status" value="1"/>
</dbReference>
<dbReference type="InterPro" id="IPR002579">
    <property type="entry name" value="Met_Sox_Rdtase_MsrB_dom"/>
</dbReference>
<evidence type="ECO:0000256" key="14">
    <source>
        <dbReference type="ARBA" id="ARBA00023212"/>
    </source>
</evidence>
<evidence type="ECO:0000256" key="18">
    <source>
        <dbReference type="ARBA" id="ARBA00046083"/>
    </source>
</evidence>
<evidence type="ECO:0000259" key="21">
    <source>
        <dbReference type="PROSITE" id="PS51790"/>
    </source>
</evidence>
<protein>
    <recommendedName>
        <fullName evidence="16">Methionine-R-sulfoxide reductase B1</fullName>
        <ecNumber evidence="6">1.8.4.12</ecNumber>
        <ecNumber evidence="5">1.8.4.14</ecNumber>
    </recommendedName>
    <alternativeName>
        <fullName evidence="17">Selenoprotein X</fullName>
    </alternativeName>
</protein>
<keyword evidence="15" id="KW-0539">Nucleus</keyword>
<dbReference type="SUPFAM" id="SSF51316">
    <property type="entry name" value="Mss4-like"/>
    <property type="match status" value="1"/>
</dbReference>
<comment type="catalytic activity">
    <reaction evidence="20">
        <text>[thioredoxin]-disulfide + L-methionine + H2O = L-methionine (R)-S-oxide + [thioredoxin]-dithiol</text>
        <dbReference type="Rhea" id="RHEA:21260"/>
        <dbReference type="Rhea" id="RHEA-COMP:10698"/>
        <dbReference type="Rhea" id="RHEA-COMP:10700"/>
        <dbReference type="ChEBI" id="CHEBI:15377"/>
        <dbReference type="ChEBI" id="CHEBI:29950"/>
        <dbReference type="ChEBI" id="CHEBI:50058"/>
        <dbReference type="ChEBI" id="CHEBI:57844"/>
        <dbReference type="ChEBI" id="CHEBI:58773"/>
        <dbReference type="EC" id="1.8.4.14"/>
    </reaction>
</comment>
<evidence type="ECO:0000256" key="12">
    <source>
        <dbReference type="ARBA" id="ARBA00022933"/>
    </source>
</evidence>
<keyword evidence="12" id="KW-0712">Selenocysteine</keyword>
<dbReference type="Ensembl" id="ENSSSUT00005040013.1">
    <property type="protein sequence ID" value="ENSSSUP00005035132.1"/>
    <property type="gene ID" value="ENSSSUG00005022542.1"/>
</dbReference>
<keyword evidence="14" id="KW-0206">Cytoskeleton</keyword>
<evidence type="ECO:0000256" key="4">
    <source>
        <dbReference type="ARBA" id="ARBA00007174"/>
    </source>
</evidence>
<dbReference type="GO" id="GO:0005737">
    <property type="term" value="C:cytoplasm"/>
    <property type="evidence" value="ECO:0007669"/>
    <property type="project" value="UniProtKB-ARBA"/>
</dbReference>
<gene>
    <name evidence="22" type="primary">MSRB1</name>
</gene>
<keyword evidence="8" id="KW-0399">Innate immunity</keyword>
<dbReference type="Gene3D" id="2.170.150.20">
    <property type="entry name" value="Peptide methionine sulfoxide reductase"/>
    <property type="match status" value="1"/>
</dbReference>
<reference evidence="22" key="2">
    <citation type="submission" date="2025-08" db="UniProtKB">
        <authorList>
            <consortium name="Ensembl"/>
        </authorList>
    </citation>
    <scope>IDENTIFICATION</scope>
</reference>
<evidence type="ECO:0000256" key="5">
    <source>
        <dbReference type="ARBA" id="ARBA00012498"/>
    </source>
</evidence>
<evidence type="ECO:0000256" key="2">
    <source>
        <dbReference type="ARBA" id="ARBA00004123"/>
    </source>
</evidence>
<reference evidence="22" key="3">
    <citation type="submission" date="2025-09" db="UniProtKB">
        <authorList>
            <consortium name="Ensembl"/>
        </authorList>
    </citation>
    <scope>IDENTIFICATION</scope>
</reference>
<comment type="catalytic activity">
    <reaction evidence="19">
        <text>L-methionyl-[protein] + [thioredoxin]-disulfide + H2O = L-methionyl-(R)-S-oxide-[protein] + [thioredoxin]-dithiol</text>
        <dbReference type="Rhea" id="RHEA:24164"/>
        <dbReference type="Rhea" id="RHEA-COMP:10698"/>
        <dbReference type="Rhea" id="RHEA-COMP:10700"/>
        <dbReference type="Rhea" id="RHEA-COMP:12313"/>
        <dbReference type="Rhea" id="RHEA-COMP:12314"/>
        <dbReference type="ChEBI" id="CHEBI:15377"/>
        <dbReference type="ChEBI" id="CHEBI:16044"/>
        <dbReference type="ChEBI" id="CHEBI:29950"/>
        <dbReference type="ChEBI" id="CHEBI:45764"/>
        <dbReference type="ChEBI" id="CHEBI:50058"/>
        <dbReference type="EC" id="1.8.4.12"/>
    </reaction>
</comment>
<dbReference type="PANTHER" id="PTHR46755">
    <property type="entry name" value="METHIONINE-R-SULFOXIDE REDUCTASE B1"/>
    <property type="match status" value="1"/>
</dbReference>
<reference evidence="22 23" key="1">
    <citation type="submission" date="2019-05" db="EMBL/GenBank/DDBJ databases">
        <title>A Chromosome-scale Meerkat (S. suricatta) Genome Assembly.</title>
        <authorList>
            <person name="Dudchenko O."/>
            <person name="Lieberman Aiden E."/>
            <person name="Tung J."/>
            <person name="Barreiro L.B."/>
            <person name="Clutton-Brock T.H."/>
        </authorList>
    </citation>
    <scope>NUCLEOTIDE SEQUENCE [LARGE SCALE GENOMIC DNA]</scope>
</reference>
<name>A0A673VMR1_SURSU</name>
<evidence type="ECO:0000256" key="9">
    <source>
        <dbReference type="ARBA" id="ARBA00022723"/>
    </source>
</evidence>
<comment type="similarity">
    <text evidence="4">Belongs to the MsrB Met sulfoxide reductase family.</text>
</comment>
<dbReference type="Pfam" id="PF01641">
    <property type="entry name" value="SelR"/>
    <property type="match status" value="1"/>
</dbReference>
<evidence type="ECO:0000256" key="7">
    <source>
        <dbReference type="ARBA" id="ARBA00022490"/>
    </source>
</evidence>
<evidence type="ECO:0000256" key="1">
    <source>
        <dbReference type="ARBA" id="ARBA00001947"/>
    </source>
</evidence>
<evidence type="ECO:0000256" key="10">
    <source>
        <dbReference type="ARBA" id="ARBA00022833"/>
    </source>
</evidence>
<accession>A0A673VMR1</accession>
<dbReference type="EC" id="1.8.4.14" evidence="5"/>
<dbReference type="GO" id="GO:0033743">
    <property type="term" value="F:peptide-methionine (R)-S-oxide reductase activity"/>
    <property type="evidence" value="ECO:0007669"/>
    <property type="project" value="UniProtKB-EC"/>
</dbReference>
<evidence type="ECO:0000256" key="17">
    <source>
        <dbReference type="ARBA" id="ARBA00042752"/>
    </source>
</evidence>
<dbReference type="GO" id="GO:0046872">
    <property type="term" value="F:metal ion binding"/>
    <property type="evidence" value="ECO:0007669"/>
    <property type="project" value="UniProtKB-KW"/>
</dbReference>